<reference evidence="2" key="2">
    <citation type="submission" date="2023-01" db="EMBL/GenBank/DDBJ databases">
        <authorList>
            <person name="Petersen C."/>
        </authorList>
    </citation>
    <scope>NUCLEOTIDE SEQUENCE</scope>
    <source>
        <strain evidence="2">IBT 12815</strain>
    </source>
</reference>
<dbReference type="RefSeq" id="XP_056749697.1">
    <property type="nucleotide sequence ID" value="XM_056901029.1"/>
</dbReference>
<organism evidence="2 3">
    <name type="scientific">Penicillium hordei</name>
    <dbReference type="NCBI Taxonomy" id="40994"/>
    <lineage>
        <taxon>Eukaryota</taxon>
        <taxon>Fungi</taxon>
        <taxon>Dikarya</taxon>
        <taxon>Ascomycota</taxon>
        <taxon>Pezizomycotina</taxon>
        <taxon>Eurotiomycetes</taxon>
        <taxon>Eurotiomycetidae</taxon>
        <taxon>Eurotiales</taxon>
        <taxon>Aspergillaceae</taxon>
        <taxon>Penicillium</taxon>
    </lineage>
</organism>
<feature type="region of interest" description="Disordered" evidence="1">
    <location>
        <begin position="1"/>
        <end position="134"/>
    </location>
</feature>
<sequence>MPSGLAGYRRARDDSSDESSSFSDKHRIKRARQDDDSDSFSSWGSDVWREVVLTEERSRNAPESSQLTRNKEDHEFTQDRLVSRESQGDKDSSSEESSEESSENEGVELTDNDSDSLGDKQLSVSFDSSEEDLE</sequence>
<gene>
    <name evidence="2" type="ORF">N7537_009975</name>
</gene>
<dbReference type="Proteomes" id="UP001213799">
    <property type="component" value="Unassembled WGS sequence"/>
</dbReference>
<accession>A0AAD6GVA2</accession>
<protein>
    <submittedName>
        <fullName evidence="2">Uncharacterized protein</fullName>
    </submittedName>
</protein>
<name>A0AAD6GVA2_9EURO</name>
<dbReference type="GeneID" id="81591271"/>
<feature type="compositionally biased region" description="Basic and acidic residues" evidence="1">
    <location>
        <begin position="47"/>
        <end position="60"/>
    </location>
</feature>
<evidence type="ECO:0000256" key="1">
    <source>
        <dbReference type="SAM" id="MobiDB-lite"/>
    </source>
</evidence>
<proteinExistence type="predicted"/>
<feature type="compositionally biased region" description="Acidic residues" evidence="1">
    <location>
        <begin position="94"/>
        <end position="116"/>
    </location>
</feature>
<dbReference type="AlphaFoldDB" id="A0AAD6GVA2"/>
<dbReference type="EMBL" id="JAQJAE010000005">
    <property type="protein sequence ID" value="KAJ5593071.1"/>
    <property type="molecule type" value="Genomic_DNA"/>
</dbReference>
<feature type="compositionally biased region" description="Basic and acidic residues" evidence="1">
    <location>
        <begin position="69"/>
        <end position="93"/>
    </location>
</feature>
<comment type="caution">
    <text evidence="2">The sequence shown here is derived from an EMBL/GenBank/DDBJ whole genome shotgun (WGS) entry which is preliminary data.</text>
</comment>
<reference evidence="2" key="1">
    <citation type="journal article" date="2023" name="IMA Fungus">
        <title>Comparative genomic study of the Penicillium genus elucidates a diverse pangenome and 15 lateral gene transfer events.</title>
        <authorList>
            <person name="Petersen C."/>
            <person name="Sorensen T."/>
            <person name="Nielsen M.R."/>
            <person name="Sondergaard T.E."/>
            <person name="Sorensen J.L."/>
            <person name="Fitzpatrick D.A."/>
            <person name="Frisvad J.C."/>
            <person name="Nielsen K.L."/>
        </authorList>
    </citation>
    <scope>NUCLEOTIDE SEQUENCE</scope>
    <source>
        <strain evidence="2">IBT 12815</strain>
    </source>
</reference>
<keyword evidence="3" id="KW-1185">Reference proteome</keyword>
<evidence type="ECO:0000313" key="2">
    <source>
        <dbReference type="EMBL" id="KAJ5593071.1"/>
    </source>
</evidence>
<evidence type="ECO:0000313" key="3">
    <source>
        <dbReference type="Proteomes" id="UP001213799"/>
    </source>
</evidence>